<feature type="region of interest" description="Disordered" evidence="10">
    <location>
        <begin position="1522"/>
        <end position="1658"/>
    </location>
</feature>
<feature type="compositionally biased region" description="Basic and acidic residues" evidence="10">
    <location>
        <begin position="801"/>
        <end position="822"/>
    </location>
</feature>
<accession>A0AAV4IXI3</accession>
<feature type="region of interest" description="Disordered" evidence="10">
    <location>
        <begin position="411"/>
        <end position="470"/>
    </location>
</feature>
<feature type="region of interest" description="Disordered" evidence="10">
    <location>
        <begin position="763"/>
        <end position="1110"/>
    </location>
</feature>
<feature type="compositionally biased region" description="Low complexity" evidence="10">
    <location>
        <begin position="998"/>
        <end position="1014"/>
    </location>
</feature>
<evidence type="ECO:0000256" key="2">
    <source>
        <dbReference type="ARBA" id="ARBA00022603"/>
    </source>
</evidence>
<dbReference type="InterPro" id="IPR003616">
    <property type="entry name" value="Post-SET_dom"/>
</dbReference>
<feature type="compositionally biased region" description="Basic and acidic residues" evidence="10">
    <location>
        <begin position="2399"/>
        <end position="2432"/>
    </location>
</feature>
<feature type="compositionally biased region" description="Basic and acidic residues" evidence="10">
    <location>
        <begin position="2119"/>
        <end position="2133"/>
    </location>
</feature>
<feature type="compositionally biased region" description="Basic and acidic residues" evidence="10">
    <location>
        <begin position="2157"/>
        <end position="2169"/>
    </location>
</feature>
<organism evidence="13 14">
    <name type="scientific">Elysia marginata</name>
    <dbReference type="NCBI Taxonomy" id="1093978"/>
    <lineage>
        <taxon>Eukaryota</taxon>
        <taxon>Metazoa</taxon>
        <taxon>Spiralia</taxon>
        <taxon>Lophotrochozoa</taxon>
        <taxon>Mollusca</taxon>
        <taxon>Gastropoda</taxon>
        <taxon>Heterobranchia</taxon>
        <taxon>Euthyneura</taxon>
        <taxon>Panpulmonata</taxon>
        <taxon>Sacoglossa</taxon>
        <taxon>Placobranchoidea</taxon>
        <taxon>Plakobranchidae</taxon>
        <taxon>Elysia</taxon>
    </lineage>
</organism>
<feature type="compositionally biased region" description="Acidic residues" evidence="10">
    <location>
        <begin position="1083"/>
        <end position="1096"/>
    </location>
</feature>
<feature type="compositionally biased region" description="Acidic residues" evidence="10">
    <location>
        <begin position="2225"/>
        <end position="2234"/>
    </location>
</feature>
<feature type="compositionally biased region" description="Polar residues" evidence="10">
    <location>
        <begin position="1853"/>
        <end position="1865"/>
    </location>
</feature>
<feature type="compositionally biased region" description="Polar residues" evidence="10">
    <location>
        <begin position="1556"/>
        <end position="1565"/>
    </location>
</feature>
<dbReference type="InterPro" id="IPR003888">
    <property type="entry name" value="FYrich_N"/>
</dbReference>
<feature type="compositionally biased region" description="Basic and acidic residues" evidence="10">
    <location>
        <begin position="2575"/>
        <end position="2603"/>
    </location>
</feature>
<evidence type="ECO:0000256" key="1">
    <source>
        <dbReference type="ARBA" id="ARBA00004123"/>
    </source>
</evidence>
<keyword evidence="3" id="KW-0808">Transferase</keyword>
<feature type="compositionally biased region" description="Basic and acidic residues" evidence="10">
    <location>
        <begin position="3598"/>
        <end position="3610"/>
    </location>
</feature>
<feature type="compositionally biased region" description="Basic and acidic residues" evidence="10">
    <location>
        <begin position="1631"/>
        <end position="1646"/>
    </location>
</feature>
<feature type="compositionally biased region" description="Acidic residues" evidence="10">
    <location>
        <begin position="2028"/>
        <end position="2040"/>
    </location>
</feature>
<feature type="compositionally biased region" description="Basic and acidic residues" evidence="10">
    <location>
        <begin position="1800"/>
        <end position="1815"/>
    </location>
</feature>
<feature type="compositionally biased region" description="Polar residues" evidence="10">
    <location>
        <begin position="3298"/>
        <end position="3323"/>
    </location>
</feature>
<feature type="region of interest" description="Disordered" evidence="10">
    <location>
        <begin position="3179"/>
        <end position="3208"/>
    </location>
</feature>
<feature type="compositionally biased region" description="Low complexity" evidence="10">
    <location>
        <begin position="871"/>
        <end position="880"/>
    </location>
</feature>
<feature type="compositionally biased region" description="Polar residues" evidence="10">
    <location>
        <begin position="846"/>
        <end position="870"/>
    </location>
</feature>
<keyword evidence="4" id="KW-0949">S-adenosyl-L-methionine</keyword>
<feature type="compositionally biased region" description="Low complexity" evidence="10">
    <location>
        <begin position="3374"/>
        <end position="3390"/>
    </location>
</feature>
<dbReference type="EMBL" id="BMAT01013466">
    <property type="protein sequence ID" value="GFS13736.1"/>
    <property type="molecule type" value="Genomic_DNA"/>
</dbReference>
<comment type="subcellular location">
    <subcellularLocation>
        <location evidence="1">Nucleus</location>
    </subcellularLocation>
</comment>
<feature type="compositionally biased region" description="Basic and acidic residues" evidence="10">
    <location>
        <begin position="2455"/>
        <end position="2475"/>
    </location>
</feature>
<dbReference type="InterPro" id="IPR046341">
    <property type="entry name" value="SET_dom_sf"/>
</dbReference>
<evidence type="ECO:0000313" key="14">
    <source>
        <dbReference type="Proteomes" id="UP000762676"/>
    </source>
</evidence>
<feature type="compositionally biased region" description="Gly residues" evidence="10">
    <location>
        <begin position="881"/>
        <end position="898"/>
    </location>
</feature>
<dbReference type="InterPro" id="IPR001214">
    <property type="entry name" value="SET_dom"/>
</dbReference>
<feature type="compositionally biased region" description="Low complexity" evidence="10">
    <location>
        <begin position="447"/>
        <end position="456"/>
    </location>
</feature>
<feature type="region of interest" description="Disordered" evidence="10">
    <location>
        <begin position="2737"/>
        <end position="2777"/>
    </location>
</feature>
<feature type="region of interest" description="Disordered" evidence="10">
    <location>
        <begin position="1213"/>
        <end position="1349"/>
    </location>
</feature>
<dbReference type="PROSITE" id="PS51542">
    <property type="entry name" value="FYRN"/>
    <property type="match status" value="1"/>
</dbReference>
<keyword evidence="14" id="KW-1185">Reference proteome</keyword>
<dbReference type="Pfam" id="PF05964">
    <property type="entry name" value="FYRN"/>
    <property type="match status" value="1"/>
</dbReference>
<evidence type="ECO:0000256" key="8">
    <source>
        <dbReference type="ARBA" id="ARBA00023163"/>
    </source>
</evidence>
<feature type="compositionally biased region" description="Basic and acidic residues" evidence="10">
    <location>
        <begin position="2060"/>
        <end position="2077"/>
    </location>
</feature>
<dbReference type="GO" id="GO:0032259">
    <property type="term" value="P:methylation"/>
    <property type="evidence" value="ECO:0007669"/>
    <property type="project" value="UniProtKB-KW"/>
</dbReference>
<dbReference type="SMART" id="SM00541">
    <property type="entry name" value="FYRN"/>
    <property type="match status" value="1"/>
</dbReference>
<dbReference type="PANTHER" id="PTHR45838">
    <property type="entry name" value="HISTONE-LYSINE-N-METHYLTRANSFERASE 2 KMT2 FAMILY MEMBER"/>
    <property type="match status" value="1"/>
</dbReference>
<dbReference type="InterPro" id="IPR003889">
    <property type="entry name" value="FYrich_C"/>
</dbReference>
<feature type="compositionally biased region" description="Low complexity" evidence="10">
    <location>
        <begin position="3143"/>
        <end position="3153"/>
    </location>
</feature>
<feature type="compositionally biased region" description="Polar residues" evidence="10">
    <location>
        <begin position="2559"/>
        <end position="2568"/>
    </location>
</feature>
<dbReference type="Gene3D" id="3.30.160.360">
    <property type="match status" value="2"/>
</dbReference>
<keyword evidence="8" id="KW-0804">Transcription</keyword>
<evidence type="ECO:0000256" key="7">
    <source>
        <dbReference type="ARBA" id="ARBA00023125"/>
    </source>
</evidence>
<dbReference type="SMART" id="SM00317">
    <property type="entry name" value="SET"/>
    <property type="match status" value="1"/>
</dbReference>
<dbReference type="PROSITE" id="PS50280">
    <property type="entry name" value="SET"/>
    <property type="match status" value="1"/>
</dbReference>
<proteinExistence type="predicted"/>
<feature type="compositionally biased region" description="Basic and acidic residues" evidence="10">
    <location>
        <begin position="1721"/>
        <end position="1734"/>
    </location>
</feature>
<evidence type="ECO:0000256" key="3">
    <source>
        <dbReference type="ARBA" id="ARBA00022679"/>
    </source>
</evidence>
<name>A0AAV4IXI3_9GAST</name>
<dbReference type="GO" id="GO:0035097">
    <property type="term" value="C:histone methyltransferase complex"/>
    <property type="evidence" value="ECO:0007669"/>
    <property type="project" value="TreeGrafter"/>
</dbReference>
<feature type="region of interest" description="Disordered" evidence="10">
    <location>
        <begin position="1368"/>
        <end position="1422"/>
    </location>
</feature>
<keyword evidence="6" id="KW-0103">Bromodomain</keyword>
<feature type="compositionally biased region" description="Basic and acidic residues" evidence="10">
    <location>
        <begin position="1409"/>
        <end position="1422"/>
    </location>
</feature>
<feature type="region of interest" description="Disordered" evidence="10">
    <location>
        <begin position="219"/>
        <end position="277"/>
    </location>
</feature>
<dbReference type="GO" id="GO:0045893">
    <property type="term" value="P:positive regulation of DNA-templated transcription"/>
    <property type="evidence" value="ECO:0007669"/>
    <property type="project" value="TreeGrafter"/>
</dbReference>
<feature type="region of interest" description="Disordered" evidence="10">
    <location>
        <begin position="490"/>
        <end position="523"/>
    </location>
</feature>
<dbReference type="SUPFAM" id="SSF82199">
    <property type="entry name" value="SET domain"/>
    <property type="match status" value="1"/>
</dbReference>
<feature type="compositionally biased region" description="Basic and acidic residues" evidence="10">
    <location>
        <begin position="1522"/>
        <end position="1554"/>
    </location>
</feature>
<dbReference type="FunFam" id="2.170.270.10:FF:000004">
    <property type="entry name" value="Histone-lysine N-methyltransferase"/>
    <property type="match status" value="1"/>
</dbReference>
<protein>
    <submittedName>
        <fullName evidence="13">Histone-lysine N-methyltransferase</fullName>
    </submittedName>
</protein>
<feature type="compositionally biased region" description="Polar residues" evidence="10">
    <location>
        <begin position="573"/>
        <end position="599"/>
    </location>
</feature>
<feature type="compositionally biased region" description="Low complexity" evidence="10">
    <location>
        <begin position="1056"/>
        <end position="1070"/>
    </location>
</feature>
<keyword evidence="7" id="KW-0238">DNA-binding</keyword>
<dbReference type="GO" id="GO:0042800">
    <property type="term" value="F:histone H3K4 methyltransferase activity"/>
    <property type="evidence" value="ECO:0007669"/>
    <property type="project" value="TreeGrafter"/>
</dbReference>
<feature type="compositionally biased region" description="Basic and acidic residues" evidence="10">
    <location>
        <begin position="293"/>
        <end position="308"/>
    </location>
</feature>
<feature type="compositionally biased region" description="Acidic residues" evidence="10">
    <location>
        <begin position="1175"/>
        <end position="1187"/>
    </location>
</feature>
<feature type="compositionally biased region" description="Polar residues" evidence="10">
    <location>
        <begin position="2282"/>
        <end position="2292"/>
    </location>
</feature>
<feature type="region of interest" description="Disordered" evidence="10">
    <location>
        <begin position="341"/>
        <end position="360"/>
    </location>
</feature>
<feature type="region of interest" description="Disordered" evidence="10">
    <location>
        <begin position="1704"/>
        <end position="1890"/>
    </location>
</feature>
<dbReference type="PROSITE" id="PS51543">
    <property type="entry name" value="FYRC"/>
    <property type="match status" value="1"/>
</dbReference>
<feature type="region of interest" description="Disordered" evidence="10">
    <location>
        <begin position="538"/>
        <end position="610"/>
    </location>
</feature>
<feature type="region of interest" description="Disordered" evidence="10">
    <location>
        <begin position="3578"/>
        <end position="3680"/>
    </location>
</feature>
<feature type="compositionally biased region" description="Basic and acidic residues" evidence="10">
    <location>
        <begin position="2333"/>
        <end position="2358"/>
    </location>
</feature>
<feature type="compositionally biased region" description="Polar residues" evidence="10">
    <location>
        <begin position="1452"/>
        <end position="1461"/>
    </location>
</feature>
<feature type="compositionally biased region" description="Polar residues" evidence="10">
    <location>
        <begin position="2435"/>
        <end position="2454"/>
    </location>
</feature>
<feature type="compositionally biased region" description="Basic residues" evidence="10">
    <location>
        <begin position="3640"/>
        <end position="3658"/>
    </location>
</feature>
<feature type="compositionally biased region" description="Acidic residues" evidence="10">
    <location>
        <begin position="1028"/>
        <end position="1049"/>
    </location>
</feature>
<dbReference type="GO" id="GO:0003677">
    <property type="term" value="F:DNA binding"/>
    <property type="evidence" value="ECO:0007669"/>
    <property type="project" value="UniProtKB-KW"/>
</dbReference>
<sequence length="4045" mass="438896">MLGRGIEKSNCQAAVSRVSSFQLIQPGQFSILRRVCVDLNKVKARTPWGKAVDPSTLSVLIGSCTIESLGVLKSYLSDTDGCLLPIDFCFTRIYWSTQDARRRCVYTCKIVEVKPSGLDSPTGHIQDMRVVHDPAHPDFVPLDQLNLEICGVPNFMKRMPDSNSSDGISMDVSGGCQVTNNIMSFNMSKYTATGLTTASSIISWQTVQSVNQEAAVRSKRASSWSHSGDHSTDSPSRFVIDPDNPFGEVSPFPDPQEKAEVLTEPVEPPAKKKPVTMDLSCLSPSTLALLSIKDPKQYVPPKRDETSRSKRGSSAPAAQERHAEEELGLVKIAERLNKAASFKPKQVQKKKRSSVSPLAAAARRKEFAPLPSSFPNMNPYVPRSLLPPLQKTSVPRQKFVHHYGQPYFKLREQSLSPLTVMPRPQPRPRSNSEDSYRGHVVQSLFAPPSSSSSVTLPMPPDATQEKPLAKERKVYVILNDKSKIQVSAVRRTSPMPVQMSSSSDQQKPPRPRAAFRARSQSPFTVISTLDTGTPKIHDFRSASVSPPPVTRGPGFSLLARSGPTPSKPGPAISQKNAQLETSGNDMATHSKNNSSNNFVEISDSDEEDVNRSHEKLNVLCSGVNSRAGPKRGYTSSEETERGMDCVKVHMIAEEPHQRGPNAAAVARESEVDDEQGAVVETEDVLSSERIQSLLENVPQEVLEGEENVQLVVLPPGSTEGLSEEDVVKLAQSVVAGRDGMEGAESSSIQEVADSNPTQVTGCDGVHGCGSDEESDEKICDNSNKSTNCDDVKQENGGNAGENRKELSEKSMDNNEDERKYSTHDINPNCDVLHGNAEMKKCASQGDDGTSNTDSTSADKGSGNDRTNNNQSSSSSFRSGGQSKGGASGRKSNGGGGGGDGREPWNGGAGRNAQDKTGDSSEENPGNEKPPPEEGDEETEAISKDDDEESIGKQSHQKDEVDGKLSTNVKDLTQKKAEENEDLHDQVVTTENFKPSSLPEISVEDSSIVSSPHSSQLTYSHERSVREEQPEDDKAEQEFDDDDEGEDSDIEQARGESIFNSKNNSNNNSIFQANVSAVSIAEETPTEEEEGDMEIIDLSDPGTNIDADLEKSLITQEQSHTAVATCDDNSSSMVTDLKSNLTKLNKDGGFELQPKAKYTSSSDPLTPSKTIVAENVDLDTIEKEEGELDPPPQPKKKKKQTCKVYINRQDMTDEDSDYLMLDDFSYSETTTTNGEEEGQSGRSSAEIATGSRENDDLKTSEGGNQELDIAATKDNKACVGLGALDADHEKSKSVEATADNFDAEDNTRDNAEAILPFTNAPLESLDTSEKKSPPPDVISASESLHLDQESSVNVECVVDQGLQQCATSLEEQSATVDPVATEKELLPHQSEPSPRGKASPSSPPEDEENDKVSKEERSFKESENLCTTKTLKVSVRRLSKPELREFVPEGDTSPEQVNSTSDHVSECEGDKKYVGKCETGSECEIDDNCKAESETERGDQKLVKCQKEEEIKVSNFEADTHVKEELETKREKESHPKNLEIIEDKEKREDCDERLTGCTSAETQKNAVEGDDKSDLPSAHSGSVYNSADEQDVETNKVDGMREQTFIENSSAVVKEPKNEGDLSNKNANSEVHCDEIKHEEDEKLKEISVSTPGDVGTARERMLEKIKAEGLAKSEPGEEGPFKCPMCKRLYRTRLSYEAHVKDCDFEVSTSDEEEVGLAPMEKRDLRSSKKKLQDNISKSTNDGPRLKKGSKDKTSLSAAKIDLNPEEESEKETFERMRKERKGVSLSPLNEPLSIIIGDECREGSASSRDRDLSDDCSSQDSRRSSLRRSTMTQRNAAPAHLAKLRCRDSLSKGSPNGSTTAVSPSCLLSPRGGKSSALRALEEKSSPKETMLEAVGLVSKRTLELSPNSELATGILDIEPGSSGGEQTCAVKLQPRFSPTTMAVVPKREKRNSALVPASSGPVGAVTKPSIMAGGKVATAKPELESPRIKSVSIESNPVVLTEVSIGPAKKPRKKRIWWVEATDSSGEEEGKELEEDPLAGIEEGGVVATRTRHGRQRLSEEGTDSKKSQKKDGKLAAGTVVESARVAAKEKSSLPEKQKAADLHMPMESESTTTNHEMKNSKEENKEVDNSVHVPTLRSSRRTSQRASNDDEDVNNKVKEKQKDCVETDVLSTRSNRKSKTDLYADEVDSGDHLSSKDPMSSDVNNLAKQDQDVQMDSGESSNDDSGEEENSPTGQADDDRKSPVRRSCRPSSKTPKLSEFLAKLKEKEGQEKEKVDTQHSPFSSSSPQKRGRGRPRLYPVKDLPASNRGRGRGRGRPRMVSRPEDEEGKNDIPPKSTDEKPKVDLNEKENKSTLEEAPSVPVVSSSHEGSAQMPKDNDCIESFEDENDGNTQDNKNAELENNENHEEEKQEMDNDIEKGLNSNEKDIISVETGSSTTNKEASSFVSTGESSSKDEDTTCKAQEKVTPKAEENCTAPGKLHQSKPSTVPEALRGQRLRIIVRSPNVLAAQKVGELIKQTAQQVDPNTKDISICMEEKDKGSSKPPEPSTEVGCKNKVSSSATSDVYNFPKTLSEEKKELDTDDSHSKGSKAENEVNHVESRSASPQSLSAAYDIQSDDFSSETSNDTEDFVPRSLASGASRVQEGEKTQAESHMLTNFSSLRGVDSNLSGRRVSVLPLHNATKSSDKGFNVEDHNDDDDDDDDDVVLVKAIGLQPPEPQLAQNRSHVLLYHHEQQQKVDSQETNLSVKPTSTSSSLHSSQNLSSPSSSSGTNTFQHNILLQGHHHQPQQHQAGFISSPPTSAAAALSQVKAQLPHVVSDVAQARYILQQQGQQQMPILSPPQVSLASTGRIVLGNLTPQAGTSKQGAVLLSTNTSPIQTASAASGLIFPNGCPSGIALAGGQTGLNLQATANQSGIPVQAVNQHGIAFLQGVNQSTVPLQAVSPSGVAFQTGSPQGLALQTSQGAGLALQTAGQQGGGPILVNQTSSAARVVYGSDQTAHLQGLVQGSVSPAQQSGLSVISLGGPSNILSHLQALNPQQQQPLGQVPHIPQALPSGSPTLLPGMAALNSIVERHALGGGGARVGESSSQNPRHLIIGQQPRLLLSQQQLQQQQLQIPYQQHKLSSPPCTPFSHLTPQPTSSLGSGNLLSPLASQGTGRIVSSTGVGMVPTSASPLQQVGSAGARGIHSSQSTPTPQLTPVSSAPQLTHVDGTPAQVNYMGTFDLNSSTLQSVMSGQGITQNTTQMIKDLVQRALHSRGQEVIPGVEVKSAITDTPQGPKKVLRVFINEDILPIQRSPQPAPSHSSSNITNAGPDTPNPTATSLTSVQQYSQQQTALAQTPNIAAVAAASLQPLRRPAASTGVSEGEQRQNPTTLPSPTQLPTTSTHLPNWTKLLQPQFFQPYESKSTTAVNNTTTATETTSQEQPQAHRHLKPQSGSNFRRALKPVVHASHTSAAGGLKRNSGSGNQDVVNKRARTVFEKTQLEDGSYTGRLEGMVNRCLEPPTPVSSTLSASPSQLKSEGELTLNHQETSVGHVRASCPTLVSALQPSNSTPFTRAVGDTSIPSTVTDLSLQAQPKSMDQGVQSEETPTAPVQQDHHPQPPPDHRPQQQLSLQRASFPNPSASSGLLKSQKVSLASRKHLQKHLMKKTNQRKNLKSKEPGSSISVPRRKALGKKGTANMKIAESHHRLIHHIKKGGEQLPQPMLEEEVVATPLDMLSRGDHPAGGRGARGKGSEQNQSRLRFEISSDDGFSCQGDTMEDAWNQVLEKVQDVRAASRMKQLSYAGVSGRSISGLENNSVVYLLEQLYGAVHCHQNYKFRFHKYDLDQADAEVGINESGSARSEAFSTRKPFDMFNFLKSVYRTRPGDEERDKEEEMSLKSSRRATSLSLPMAMRFRKLKTFAKEAVDVYRSKIHGRGLFCKRNIDAGEMVIEYAGEVIRASLTDKREKYYEGKGIGCYMFRIDDDEVVDATMHGSAARFINHSCEPNCFSKVILVEGKKHIVIFAMRPIKRGEELTYDYKFPIEEVKIPCSCGSRRCRKYLN</sequence>
<feature type="compositionally biased region" description="Acidic residues" evidence="10">
    <location>
        <begin position="2618"/>
        <end position="2632"/>
    </location>
</feature>
<evidence type="ECO:0000256" key="4">
    <source>
        <dbReference type="ARBA" id="ARBA00022691"/>
    </source>
</evidence>
<feature type="compositionally biased region" description="Low complexity" evidence="10">
    <location>
        <begin position="2747"/>
        <end position="2775"/>
    </location>
</feature>
<feature type="region of interest" description="Disordered" evidence="10">
    <location>
        <begin position="1950"/>
        <end position="1971"/>
    </location>
</feature>
<gene>
    <name evidence="13" type="ORF">ElyMa_006729600</name>
</gene>
<feature type="compositionally biased region" description="Low complexity" evidence="10">
    <location>
        <begin position="3409"/>
        <end position="3427"/>
    </location>
</feature>
<feature type="region of interest" description="Disordered" evidence="10">
    <location>
        <begin position="1436"/>
        <end position="1470"/>
    </location>
</feature>
<feature type="compositionally biased region" description="Polar residues" evidence="10">
    <location>
        <begin position="3578"/>
        <end position="3591"/>
    </location>
</feature>
<feature type="compositionally biased region" description="Basic and acidic residues" evidence="10">
    <location>
        <begin position="2266"/>
        <end position="2281"/>
    </location>
</feature>
<feature type="region of interest" description="Disordered" evidence="10">
    <location>
        <begin position="1144"/>
        <end position="1201"/>
    </location>
</feature>
<dbReference type="SMART" id="SM00542">
    <property type="entry name" value="FYRC"/>
    <property type="match status" value="1"/>
</dbReference>
<feature type="compositionally biased region" description="Polar residues" evidence="10">
    <location>
        <begin position="3614"/>
        <end position="3637"/>
    </location>
</feature>
<feature type="compositionally biased region" description="Polar residues" evidence="10">
    <location>
        <begin position="1157"/>
        <end position="1168"/>
    </location>
</feature>
<dbReference type="Gene3D" id="2.170.270.10">
    <property type="entry name" value="SET domain"/>
    <property type="match status" value="1"/>
</dbReference>
<evidence type="ECO:0000256" key="9">
    <source>
        <dbReference type="ARBA" id="ARBA00023242"/>
    </source>
</evidence>
<keyword evidence="2" id="KW-0489">Methyltransferase</keyword>
<feature type="compositionally biased region" description="Polar residues" evidence="10">
    <location>
        <begin position="2201"/>
        <end position="2218"/>
    </location>
</feature>
<evidence type="ECO:0000313" key="13">
    <source>
        <dbReference type="EMBL" id="GFS13736.1"/>
    </source>
</evidence>
<feature type="compositionally biased region" description="Acidic residues" evidence="10">
    <location>
        <begin position="2697"/>
        <end position="2706"/>
    </location>
</feature>
<feature type="compositionally biased region" description="Basic and acidic residues" evidence="10">
    <location>
        <begin position="2687"/>
        <end position="2696"/>
    </location>
</feature>
<feature type="region of interest" description="Disordered" evidence="10">
    <location>
        <begin position="2024"/>
        <end position="2493"/>
    </location>
</feature>
<dbReference type="CDD" id="cd19170">
    <property type="entry name" value="SET_KMT2A_2B"/>
    <property type="match status" value="1"/>
</dbReference>
<evidence type="ECO:0000259" key="11">
    <source>
        <dbReference type="PROSITE" id="PS50280"/>
    </source>
</evidence>
<feature type="region of interest" description="Disordered" evidence="10">
    <location>
        <begin position="292"/>
        <end position="326"/>
    </location>
</feature>
<dbReference type="Proteomes" id="UP000762676">
    <property type="component" value="Unassembled WGS sequence"/>
</dbReference>
<feature type="region of interest" description="Disordered" evidence="10">
    <location>
        <begin position="2685"/>
        <end position="2706"/>
    </location>
</feature>
<feature type="domain" description="SET" evidence="11">
    <location>
        <begin position="3907"/>
        <end position="4023"/>
    </location>
</feature>
<feature type="region of interest" description="Disordered" evidence="10">
    <location>
        <begin position="3124"/>
        <end position="3153"/>
    </location>
</feature>
<feature type="compositionally biased region" description="Polar residues" evidence="10">
    <location>
        <begin position="3190"/>
        <end position="3208"/>
    </location>
</feature>
<feature type="region of interest" description="Disordered" evidence="10">
    <location>
        <begin position="3296"/>
        <end position="3330"/>
    </location>
</feature>
<feature type="compositionally biased region" description="Acidic residues" evidence="10">
    <location>
        <begin position="932"/>
        <end position="948"/>
    </location>
</feature>
<feature type="compositionally biased region" description="Acidic residues" evidence="10">
    <location>
        <begin position="2383"/>
        <end position="2392"/>
    </location>
</feature>
<dbReference type="PROSITE" id="PS50868">
    <property type="entry name" value="POST_SET"/>
    <property type="match status" value="1"/>
</dbReference>
<dbReference type="Pfam" id="PF05965">
    <property type="entry name" value="FYRC"/>
    <property type="match status" value="1"/>
</dbReference>
<feature type="compositionally biased region" description="Basic and acidic residues" evidence="10">
    <location>
        <begin position="2090"/>
        <end position="2110"/>
    </location>
</feature>
<evidence type="ECO:0000259" key="12">
    <source>
        <dbReference type="PROSITE" id="PS50868"/>
    </source>
</evidence>
<feature type="domain" description="Post-SET" evidence="12">
    <location>
        <begin position="4029"/>
        <end position="4045"/>
    </location>
</feature>
<comment type="caution">
    <text evidence="13">The sequence shown here is derived from an EMBL/GenBank/DDBJ whole genome shotgun (WGS) entry which is preliminary data.</text>
</comment>
<feature type="region of interest" description="Disordered" evidence="10">
    <location>
        <begin position="3408"/>
        <end position="3441"/>
    </location>
</feature>
<keyword evidence="5" id="KW-0805">Transcription regulation</keyword>
<feature type="compositionally biased region" description="Basic residues" evidence="10">
    <location>
        <begin position="2313"/>
        <end position="2323"/>
    </location>
</feature>
<dbReference type="InterPro" id="IPR047219">
    <property type="entry name" value="KMT2A_2B_SET"/>
</dbReference>
<evidence type="ECO:0000256" key="5">
    <source>
        <dbReference type="ARBA" id="ARBA00023015"/>
    </source>
</evidence>
<dbReference type="SMART" id="SM00508">
    <property type="entry name" value="PostSET"/>
    <property type="match status" value="1"/>
</dbReference>
<feature type="region of interest" description="Disordered" evidence="10">
    <location>
        <begin position="3358"/>
        <end position="3390"/>
    </location>
</feature>
<feature type="region of interest" description="Disordered" evidence="10">
    <location>
        <begin position="2524"/>
        <end position="2657"/>
    </location>
</feature>
<reference evidence="13 14" key="1">
    <citation type="journal article" date="2021" name="Elife">
        <title>Chloroplast acquisition without the gene transfer in kleptoplastic sea slugs, Plakobranchus ocellatus.</title>
        <authorList>
            <person name="Maeda T."/>
            <person name="Takahashi S."/>
            <person name="Yoshida T."/>
            <person name="Shimamura S."/>
            <person name="Takaki Y."/>
            <person name="Nagai Y."/>
            <person name="Toyoda A."/>
            <person name="Suzuki Y."/>
            <person name="Arimoto A."/>
            <person name="Ishii H."/>
            <person name="Satoh N."/>
            <person name="Nishiyama T."/>
            <person name="Hasebe M."/>
            <person name="Maruyama T."/>
            <person name="Minagawa J."/>
            <person name="Obokata J."/>
            <person name="Shigenobu S."/>
        </authorList>
    </citation>
    <scope>NUCLEOTIDE SEQUENCE [LARGE SCALE GENOMIC DNA]</scope>
</reference>
<evidence type="ECO:0000256" key="6">
    <source>
        <dbReference type="ARBA" id="ARBA00023117"/>
    </source>
</evidence>
<keyword evidence="9" id="KW-0539">Nucleus</keyword>
<evidence type="ECO:0000256" key="10">
    <source>
        <dbReference type="SAM" id="MobiDB-lite"/>
    </source>
</evidence>
<dbReference type="Pfam" id="PF00856">
    <property type="entry name" value="SET"/>
    <property type="match status" value="1"/>
</dbReference>
<dbReference type="PANTHER" id="PTHR45838:SF4">
    <property type="entry name" value="HISTONE-LYSINE N-METHYLTRANSFERASE TRITHORAX"/>
    <property type="match status" value="1"/>
</dbReference>